<proteinExistence type="predicted"/>
<evidence type="ECO:0000256" key="1">
    <source>
        <dbReference type="SAM" id="MobiDB-lite"/>
    </source>
</evidence>
<keyword evidence="2" id="KW-1185">Reference proteome</keyword>
<dbReference type="GeneID" id="106730414"/>
<dbReference type="Proteomes" id="UP000694856">
    <property type="component" value="Chromosome 9"/>
</dbReference>
<dbReference type="KEGG" id="cfr:106730414"/>
<sequence>MLLVSAAGSRGMHASRAGRAERVADGPPPGSAEAAAGGAAAAAGAAGAAGGRGAGGGMEPLQDEAEAVRVSRRRQAAEEAATPVRAPAPLPALCPPQAPPARARGRAGGRGVPGGGKRPRRPDQRPWAMQLRGAEPPGPPGGGTGRAAAAGTAAPVPLGGRTQWSGRSSRQGRLMGRALRPLEAGRTRVTGFGQSMVKKCTSMGLAEIRRMGEMTSRGHFQCQHPAFSQI</sequence>
<evidence type="ECO:0000313" key="2">
    <source>
        <dbReference type="Proteomes" id="UP000694856"/>
    </source>
</evidence>
<evidence type="ECO:0000313" key="3">
    <source>
        <dbReference type="RefSeq" id="XP_032343064.1"/>
    </source>
</evidence>
<feature type="region of interest" description="Disordered" evidence="1">
    <location>
        <begin position="1"/>
        <end position="172"/>
    </location>
</feature>
<feature type="compositionally biased region" description="Low complexity" evidence="1">
    <location>
        <begin position="146"/>
        <end position="160"/>
    </location>
</feature>
<dbReference type="AlphaFoldDB" id="A0A8B8TLE1"/>
<reference evidence="3" key="1">
    <citation type="submission" date="2025-08" db="UniProtKB">
        <authorList>
            <consortium name="RefSeq"/>
        </authorList>
    </citation>
    <scope>IDENTIFICATION</scope>
    <source>
        <tissue evidence="3">Ear skin</tissue>
    </source>
</reference>
<dbReference type="RefSeq" id="XP_032343064.1">
    <property type="nucleotide sequence ID" value="XM_032487173.1"/>
</dbReference>
<protein>
    <submittedName>
        <fullName evidence="3">Atherin-like isoform X1</fullName>
    </submittedName>
</protein>
<organism evidence="2 3">
    <name type="scientific">Camelus ferus</name>
    <name type="common">Wild bactrian camel</name>
    <name type="synonym">Camelus bactrianus ferus</name>
    <dbReference type="NCBI Taxonomy" id="419612"/>
    <lineage>
        <taxon>Eukaryota</taxon>
        <taxon>Metazoa</taxon>
        <taxon>Chordata</taxon>
        <taxon>Craniata</taxon>
        <taxon>Vertebrata</taxon>
        <taxon>Euteleostomi</taxon>
        <taxon>Mammalia</taxon>
        <taxon>Eutheria</taxon>
        <taxon>Laurasiatheria</taxon>
        <taxon>Artiodactyla</taxon>
        <taxon>Tylopoda</taxon>
        <taxon>Camelidae</taxon>
        <taxon>Camelus</taxon>
    </lineage>
</organism>
<feature type="compositionally biased region" description="Polar residues" evidence="1">
    <location>
        <begin position="162"/>
        <end position="171"/>
    </location>
</feature>
<feature type="compositionally biased region" description="Gly residues" evidence="1">
    <location>
        <begin position="106"/>
        <end position="116"/>
    </location>
</feature>
<feature type="compositionally biased region" description="Gly residues" evidence="1">
    <location>
        <begin position="47"/>
        <end position="58"/>
    </location>
</feature>
<feature type="compositionally biased region" description="Pro residues" evidence="1">
    <location>
        <begin position="86"/>
        <end position="99"/>
    </location>
</feature>
<name>A0A8B8TLE1_CAMFR</name>
<accession>A0A8B8TLE1</accession>
<feature type="compositionally biased region" description="Low complexity" evidence="1">
    <location>
        <begin position="31"/>
        <end position="46"/>
    </location>
</feature>
<gene>
    <name evidence="3" type="primary">LOC106730414</name>
</gene>